<evidence type="ECO:0000256" key="1">
    <source>
        <dbReference type="ARBA" id="ARBA00009995"/>
    </source>
</evidence>
<evidence type="ECO:0000256" key="2">
    <source>
        <dbReference type="ARBA" id="ARBA00022676"/>
    </source>
</evidence>
<dbReference type="NCBIfam" id="TIGR01426">
    <property type="entry name" value="MGT"/>
    <property type="match status" value="1"/>
</dbReference>
<keyword evidence="3 4" id="KW-0808">Transferase</keyword>
<dbReference type="STRING" id="1120996.SAMN02746066_03452"/>
<name>A0A1M7LVT3_9FIRM</name>
<evidence type="ECO:0000256" key="3">
    <source>
        <dbReference type="ARBA" id="ARBA00022679"/>
    </source>
</evidence>
<dbReference type="InterPro" id="IPR050271">
    <property type="entry name" value="UDP-glycosyltransferase"/>
</dbReference>
<proteinExistence type="inferred from homology"/>
<dbReference type="PANTHER" id="PTHR48043:SF145">
    <property type="entry name" value="FI06409P-RELATED"/>
    <property type="match status" value="1"/>
</dbReference>
<dbReference type="GO" id="GO:0016758">
    <property type="term" value="F:hexosyltransferase activity"/>
    <property type="evidence" value="ECO:0007669"/>
    <property type="project" value="InterPro"/>
</dbReference>
<sequence length="379" mass="43795">MVRILMANLPYAGHVTPTLGLIDEFIKRGHEVGYVLSGEWREEIEKRGAKFIEYQGYKGNPMVLNNCYYALYNTIKSVADEYDCIIYEMFFILGKRLADKLNKPSIRVFSTFALNKTVINELISKKGSMLTIFKNKLIRKFETKYQVRKLDLEVKDFFEEISNTKQDVNIVYTSKAFQVHNEDFSNKNFFFVGSPTKYICEEKIVSQHPIIYISLGTIFNNNLKFYKKCINAFRNENVTIYMSIGKSIDKKVFKNVSENIHIFNYAPQVEILNNASLFLTHGGMNSVNEAIKFGVPMVVFPMAADQPYVGARVQELEIGKCCSLKSLTVDKIREVSYEVMSDQTINENIKFLKKDMLEYDGNEKAVEIILEYLELESKF</sequence>
<organism evidence="4 5">
    <name type="scientific">Anaerosporobacter mobilis DSM 15930</name>
    <dbReference type="NCBI Taxonomy" id="1120996"/>
    <lineage>
        <taxon>Bacteria</taxon>
        <taxon>Bacillati</taxon>
        <taxon>Bacillota</taxon>
        <taxon>Clostridia</taxon>
        <taxon>Lachnospirales</taxon>
        <taxon>Lachnospiraceae</taxon>
        <taxon>Anaerosporobacter</taxon>
    </lineage>
</organism>
<reference evidence="4 5" key="1">
    <citation type="submission" date="2016-11" db="EMBL/GenBank/DDBJ databases">
        <authorList>
            <person name="Jaros S."/>
            <person name="Januszkiewicz K."/>
            <person name="Wedrychowicz H."/>
        </authorList>
    </citation>
    <scope>NUCLEOTIDE SEQUENCE [LARGE SCALE GENOMIC DNA]</scope>
    <source>
        <strain evidence="4 5">DSM 15930</strain>
    </source>
</reference>
<dbReference type="SUPFAM" id="SSF53756">
    <property type="entry name" value="UDP-Glycosyltransferase/glycogen phosphorylase"/>
    <property type="match status" value="1"/>
</dbReference>
<dbReference type="Proteomes" id="UP000184038">
    <property type="component" value="Unassembled WGS sequence"/>
</dbReference>
<dbReference type="FunFam" id="3.40.50.2000:FF:000072">
    <property type="entry name" value="Glycosyl transferase"/>
    <property type="match status" value="1"/>
</dbReference>
<dbReference type="EMBL" id="FRCP01000018">
    <property type="protein sequence ID" value="SHM82462.1"/>
    <property type="molecule type" value="Genomic_DNA"/>
</dbReference>
<dbReference type="Gene3D" id="3.40.50.2000">
    <property type="entry name" value="Glycogen Phosphorylase B"/>
    <property type="match status" value="2"/>
</dbReference>
<dbReference type="AlphaFoldDB" id="A0A1M7LVT3"/>
<accession>A0A1M7LVT3</accession>
<protein>
    <submittedName>
        <fullName evidence="4">Glycosyltransferase, MGT family</fullName>
    </submittedName>
</protein>
<gene>
    <name evidence="4" type="ORF">SAMN02746066_03452</name>
</gene>
<dbReference type="GO" id="GO:0008194">
    <property type="term" value="F:UDP-glycosyltransferase activity"/>
    <property type="evidence" value="ECO:0007669"/>
    <property type="project" value="InterPro"/>
</dbReference>
<dbReference type="OrthoDB" id="6620093at2"/>
<dbReference type="PANTHER" id="PTHR48043">
    <property type="entry name" value="EG:EG0003.4 PROTEIN-RELATED"/>
    <property type="match status" value="1"/>
</dbReference>
<dbReference type="InterPro" id="IPR006326">
    <property type="entry name" value="UDPGT_MGT-like"/>
</dbReference>
<evidence type="ECO:0000313" key="4">
    <source>
        <dbReference type="EMBL" id="SHM82462.1"/>
    </source>
</evidence>
<dbReference type="RefSeq" id="WP_073289647.1">
    <property type="nucleotide sequence ID" value="NZ_FRCP01000018.1"/>
</dbReference>
<dbReference type="InterPro" id="IPR002213">
    <property type="entry name" value="UDP_glucos_trans"/>
</dbReference>
<dbReference type="CDD" id="cd03784">
    <property type="entry name" value="GT1_Gtf-like"/>
    <property type="match status" value="1"/>
</dbReference>
<keyword evidence="2" id="KW-0328">Glycosyltransferase</keyword>
<keyword evidence="5" id="KW-1185">Reference proteome</keyword>
<comment type="similarity">
    <text evidence="1">Belongs to the UDP-glycosyltransferase family.</text>
</comment>
<dbReference type="Pfam" id="PF00201">
    <property type="entry name" value="UDPGT"/>
    <property type="match status" value="1"/>
</dbReference>
<evidence type="ECO:0000313" key="5">
    <source>
        <dbReference type="Proteomes" id="UP000184038"/>
    </source>
</evidence>